<reference evidence="1" key="1">
    <citation type="journal article" date="2020" name="Stud. Mycol.">
        <title>101 Dothideomycetes genomes: a test case for predicting lifestyles and emergence of pathogens.</title>
        <authorList>
            <person name="Haridas S."/>
            <person name="Albert R."/>
            <person name="Binder M."/>
            <person name="Bloem J."/>
            <person name="Labutti K."/>
            <person name="Salamov A."/>
            <person name="Andreopoulos B."/>
            <person name="Baker S."/>
            <person name="Barry K."/>
            <person name="Bills G."/>
            <person name="Bluhm B."/>
            <person name="Cannon C."/>
            <person name="Castanera R."/>
            <person name="Culley D."/>
            <person name="Daum C."/>
            <person name="Ezra D."/>
            <person name="Gonzalez J."/>
            <person name="Henrissat B."/>
            <person name="Kuo A."/>
            <person name="Liang C."/>
            <person name="Lipzen A."/>
            <person name="Lutzoni F."/>
            <person name="Magnuson J."/>
            <person name="Mondo S."/>
            <person name="Nolan M."/>
            <person name="Ohm R."/>
            <person name="Pangilinan J."/>
            <person name="Park H.-J."/>
            <person name="Ramirez L."/>
            <person name="Alfaro M."/>
            <person name="Sun H."/>
            <person name="Tritt A."/>
            <person name="Yoshinaga Y."/>
            <person name="Zwiers L.-H."/>
            <person name="Turgeon B."/>
            <person name="Goodwin S."/>
            <person name="Spatafora J."/>
            <person name="Crous P."/>
            <person name="Grigoriev I."/>
        </authorList>
    </citation>
    <scope>NUCLEOTIDE SEQUENCE</scope>
    <source>
        <strain evidence="1">CBS 207.26</strain>
    </source>
</reference>
<dbReference type="EMBL" id="ML994616">
    <property type="protein sequence ID" value="KAF2191808.1"/>
    <property type="molecule type" value="Genomic_DNA"/>
</dbReference>
<dbReference type="Proteomes" id="UP000800200">
    <property type="component" value="Unassembled WGS sequence"/>
</dbReference>
<evidence type="ECO:0000313" key="2">
    <source>
        <dbReference type="Proteomes" id="UP000800200"/>
    </source>
</evidence>
<name>A0A6A6EM15_9PEZI</name>
<proteinExistence type="predicted"/>
<organism evidence="1 2">
    <name type="scientific">Zopfia rhizophila CBS 207.26</name>
    <dbReference type="NCBI Taxonomy" id="1314779"/>
    <lineage>
        <taxon>Eukaryota</taxon>
        <taxon>Fungi</taxon>
        <taxon>Dikarya</taxon>
        <taxon>Ascomycota</taxon>
        <taxon>Pezizomycotina</taxon>
        <taxon>Dothideomycetes</taxon>
        <taxon>Dothideomycetes incertae sedis</taxon>
        <taxon>Zopfiaceae</taxon>
        <taxon>Zopfia</taxon>
    </lineage>
</organism>
<evidence type="ECO:0000313" key="1">
    <source>
        <dbReference type="EMBL" id="KAF2191808.1"/>
    </source>
</evidence>
<gene>
    <name evidence="1" type="ORF">K469DRAFT_804780</name>
</gene>
<dbReference type="OrthoDB" id="5243686at2759"/>
<accession>A0A6A6EM15</accession>
<protein>
    <submittedName>
        <fullName evidence="1">Uncharacterized protein</fullName>
    </submittedName>
</protein>
<dbReference type="AlphaFoldDB" id="A0A6A6EM15"/>
<keyword evidence="2" id="KW-1185">Reference proteome</keyword>
<sequence>MSPPYIFRIDEIQETREAAHYATARYHWIPSTDRGAHVRIGGGASGTIWYCNRQQIYSLPQFPPGCALYKVFSVYYSEGHGFWVLRGDATNPPASETWHPLSFDHEGHEYSSFLTNAGQQPTLYCQRADQHWPRMLLPDIYHSRVPTTGTYGGLIGELPIFLALVAFSVARQLVPQILQQLFIGGAWITHNYPHGRLNQRGVVVYVYTCPSNYDGGSSEHDLDAFEKGNLGKYYH</sequence>